<protein>
    <submittedName>
        <fullName evidence="1">Uncharacterized protein</fullName>
    </submittedName>
</protein>
<dbReference type="AlphaFoldDB" id="A0ABD2CDK0"/>
<keyword evidence="2" id="KW-1185">Reference proteome</keyword>
<name>A0ABD2CDK0_VESMC</name>
<sequence>MTLATTMDKIRTTSAIRVPTTCLSLRHISGVAASKDPWANCDSTLKSNCLDVFKPALASLISFHLSNYEDELKTSFGYNHILIKNSSNQFESIFNNNFNLLHGGYCSVLEPPQNFLNTKDLELFGCLVISILTFALCDF</sequence>
<evidence type="ECO:0000313" key="1">
    <source>
        <dbReference type="EMBL" id="KAL2743136.1"/>
    </source>
</evidence>
<reference evidence="1 2" key="1">
    <citation type="journal article" date="2024" name="Ann. Entomol. Soc. Am.">
        <title>Genomic analyses of the southern and eastern yellowjacket wasps (Hymenoptera: Vespidae) reveal evolutionary signatures of social life.</title>
        <authorList>
            <person name="Catto M.A."/>
            <person name="Caine P.B."/>
            <person name="Orr S.E."/>
            <person name="Hunt B.G."/>
            <person name="Goodisman M.A.D."/>
        </authorList>
    </citation>
    <scope>NUCLEOTIDE SEQUENCE [LARGE SCALE GENOMIC DNA]</scope>
    <source>
        <strain evidence="1">232</strain>
        <tissue evidence="1">Head and thorax</tissue>
    </source>
</reference>
<dbReference type="EMBL" id="JAYRBN010000056">
    <property type="protein sequence ID" value="KAL2743136.1"/>
    <property type="molecule type" value="Genomic_DNA"/>
</dbReference>
<accession>A0ABD2CDK0</accession>
<dbReference type="Proteomes" id="UP001607303">
    <property type="component" value="Unassembled WGS sequence"/>
</dbReference>
<gene>
    <name evidence="1" type="ORF">V1477_008625</name>
</gene>
<comment type="caution">
    <text evidence="1">The sequence shown here is derived from an EMBL/GenBank/DDBJ whole genome shotgun (WGS) entry which is preliminary data.</text>
</comment>
<proteinExistence type="predicted"/>
<evidence type="ECO:0000313" key="2">
    <source>
        <dbReference type="Proteomes" id="UP001607303"/>
    </source>
</evidence>
<organism evidence="1 2">
    <name type="scientific">Vespula maculifrons</name>
    <name type="common">Eastern yellow jacket</name>
    <name type="synonym">Wasp</name>
    <dbReference type="NCBI Taxonomy" id="7453"/>
    <lineage>
        <taxon>Eukaryota</taxon>
        <taxon>Metazoa</taxon>
        <taxon>Ecdysozoa</taxon>
        <taxon>Arthropoda</taxon>
        <taxon>Hexapoda</taxon>
        <taxon>Insecta</taxon>
        <taxon>Pterygota</taxon>
        <taxon>Neoptera</taxon>
        <taxon>Endopterygota</taxon>
        <taxon>Hymenoptera</taxon>
        <taxon>Apocrita</taxon>
        <taxon>Aculeata</taxon>
        <taxon>Vespoidea</taxon>
        <taxon>Vespidae</taxon>
        <taxon>Vespinae</taxon>
        <taxon>Vespula</taxon>
    </lineage>
</organism>